<dbReference type="Proteomes" id="UP000676506">
    <property type="component" value="Chromosome 2"/>
</dbReference>
<evidence type="ECO:0000313" key="2">
    <source>
        <dbReference type="Proteomes" id="UP000676506"/>
    </source>
</evidence>
<keyword evidence="2" id="KW-1185">Reference proteome</keyword>
<dbReference type="EMBL" id="CP072649">
    <property type="protein sequence ID" value="QUW04334.1"/>
    <property type="molecule type" value="Genomic_DNA"/>
</dbReference>
<evidence type="ECO:0000313" key="1">
    <source>
        <dbReference type="EMBL" id="QUW04334.1"/>
    </source>
</evidence>
<accession>A0ABX8BF84</accession>
<name>A0ABX8BF84_9BACT</name>
<reference evidence="1 2" key="1">
    <citation type="submission" date="2021-03" db="EMBL/GenBank/DDBJ databases">
        <title>Genomic and phenotypic characterization of Chloracidobacterium isolates provides evidence for multiple species.</title>
        <authorList>
            <person name="Saini M.K."/>
            <person name="Costas A.M.G."/>
            <person name="Tank M."/>
            <person name="Bryant D.A."/>
        </authorList>
    </citation>
    <scope>NUCLEOTIDE SEQUENCE [LARGE SCALE GENOMIC DNA]</scope>
    <source>
        <strain evidence="1 2">BV2-C</strain>
    </source>
</reference>
<organism evidence="1 2">
    <name type="scientific">Chloracidobacterium validum</name>
    <dbReference type="NCBI Taxonomy" id="2821543"/>
    <lineage>
        <taxon>Bacteria</taxon>
        <taxon>Pseudomonadati</taxon>
        <taxon>Acidobacteriota</taxon>
        <taxon>Terriglobia</taxon>
        <taxon>Terriglobales</taxon>
        <taxon>Acidobacteriaceae</taxon>
        <taxon>Chloracidobacterium</taxon>
    </lineage>
</organism>
<dbReference type="RefSeq" id="WP_211430223.1">
    <property type="nucleotide sequence ID" value="NZ_CP072649.1"/>
</dbReference>
<sequence>MTTRPVVLFVTSYVSPFMTELTAAVNDLGKVAFHAAYAETTQFANHGAHWNTATERPDTHRRAPEVSMTDFLRDCFQRYRPQVVICGYGRGPAYETTFALCRDGGAVFGVFAEQPMRDGRLKHLVRVAYYQQLWRRQPPAFVLAVGDRAVQFYRRLLRDPEAAVFFPYYQDLRPVLAIPDRPPRERLRFLFSGRLAAQHGIRGLAAAFERLAQTHPGRFDWCISGTGPEERWIRQALARSPALAQSVSFDREFATWQERLRPFAASDVLVLPSFHAGWGLVIPEALGAGMPVITTRGVEAARYYVEAGVNGLFVEPNPTDIHRALAFCLEHPQAVQAMRAHTRASVTRGDVQVGAARLLGLLARWL</sequence>
<dbReference type="SUPFAM" id="SSF53756">
    <property type="entry name" value="UDP-Glycosyltransferase/glycogen phosphorylase"/>
    <property type="match status" value="1"/>
</dbReference>
<dbReference type="PANTHER" id="PTHR12526">
    <property type="entry name" value="GLYCOSYLTRANSFERASE"/>
    <property type="match status" value="1"/>
</dbReference>
<dbReference type="Pfam" id="PF13692">
    <property type="entry name" value="Glyco_trans_1_4"/>
    <property type="match status" value="1"/>
</dbReference>
<protein>
    <submittedName>
        <fullName evidence="1">Glycosyltransferase</fullName>
    </submittedName>
</protein>
<dbReference type="PANTHER" id="PTHR12526:SF638">
    <property type="entry name" value="SPORE COAT PROTEIN SA"/>
    <property type="match status" value="1"/>
</dbReference>
<dbReference type="CDD" id="cd03801">
    <property type="entry name" value="GT4_PimA-like"/>
    <property type="match status" value="1"/>
</dbReference>
<gene>
    <name evidence="1" type="ORF">J8C06_14975</name>
</gene>
<proteinExistence type="predicted"/>
<dbReference type="Gene3D" id="3.40.50.2000">
    <property type="entry name" value="Glycogen Phosphorylase B"/>
    <property type="match status" value="1"/>
</dbReference>